<dbReference type="Gene3D" id="1.10.8.270">
    <property type="entry name" value="putative rabgap domain of human tbc1 domain family member 14 like domains"/>
    <property type="match status" value="1"/>
</dbReference>
<dbReference type="PROSITE" id="PS50086">
    <property type="entry name" value="TBC_RABGAP"/>
    <property type="match status" value="1"/>
</dbReference>
<dbReference type="PANTHER" id="PTHR22957:SF26">
    <property type="entry name" value="LD44506P"/>
    <property type="match status" value="1"/>
</dbReference>
<keyword evidence="5" id="KW-1185">Reference proteome</keyword>
<feature type="region of interest" description="Disordered" evidence="2">
    <location>
        <begin position="116"/>
        <end position="151"/>
    </location>
</feature>
<dbReference type="FunFam" id="1.10.8.270:FF:000004">
    <property type="entry name" value="TBC1 domain family, member 22B"/>
    <property type="match status" value="1"/>
</dbReference>
<protein>
    <recommendedName>
        <fullName evidence="3">Rab-GAP TBC domain-containing protein</fullName>
    </recommendedName>
</protein>
<dbReference type="OrthoDB" id="26371at2759"/>
<evidence type="ECO:0000256" key="2">
    <source>
        <dbReference type="SAM" id="MobiDB-lite"/>
    </source>
</evidence>
<dbReference type="GO" id="GO:0005096">
    <property type="term" value="F:GTPase activator activity"/>
    <property type="evidence" value="ECO:0007669"/>
    <property type="project" value="UniProtKB-KW"/>
</dbReference>
<dbReference type="AlphaFoldDB" id="A0A922I0L2"/>
<dbReference type="SMART" id="SM00164">
    <property type="entry name" value="TBC"/>
    <property type="match status" value="1"/>
</dbReference>
<reference evidence="4" key="1">
    <citation type="submission" date="2013-05" db="EMBL/GenBank/DDBJ databases">
        <authorList>
            <person name="Yim A.K.Y."/>
            <person name="Chan T.F."/>
            <person name="Ji K.M."/>
            <person name="Liu X.Y."/>
            <person name="Zhou J.W."/>
            <person name="Li R.Q."/>
            <person name="Yang K.Y."/>
            <person name="Li J."/>
            <person name="Li M."/>
            <person name="Law P.T.W."/>
            <person name="Wu Y.L."/>
            <person name="Cai Z.L."/>
            <person name="Qin H."/>
            <person name="Bao Y."/>
            <person name="Leung R.K.K."/>
            <person name="Ng P.K.S."/>
            <person name="Zou J."/>
            <person name="Zhong X.J."/>
            <person name="Ran P.X."/>
            <person name="Zhong N.S."/>
            <person name="Liu Z.G."/>
            <person name="Tsui S.K.W."/>
        </authorList>
    </citation>
    <scope>NUCLEOTIDE SEQUENCE</scope>
    <source>
        <strain evidence="4">Derf</strain>
        <tissue evidence="4">Whole organism</tissue>
    </source>
</reference>
<gene>
    <name evidence="4" type="ORF">DERF_007203</name>
</gene>
<dbReference type="InterPro" id="IPR035969">
    <property type="entry name" value="Rab-GAP_TBC_sf"/>
</dbReference>
<reference evidence="4" key="2">
    <citation type="journal article" date="2022" name="Res Sq">
        <title>Comparative Genomics Reveals Insights into the Divergent Evolution of Astigmatic Mites and Household Pest Adaptations.</title>
        <authorList>
            <person name="Xiong Q."/>
            <person name="Wan A.T.-Y."/>
            <person name="Liu X.-Y."/>
            <person name="Fung C.S.-H."/>
            <person name="Xiao X."/>
            <person name="Malainual N."/>
            <person name="Hou J."/>
            <person name="Wang L."/>
            <person name="Wang M."/>
            <person name="Yang K."/>
            <person name="Cui Y."/>
            <person name="Leung E."/>
            <person name="Nong W."/>
            <person name="Shin S.-K."/>
            <person name="Au S."/>
            <person name="Jeong K.Y."/>
            <person name="Chew F.T."/>
            <person name="Hui J."/>
            <person name="Leung T.F."/>
            <person name="Tungtrongchitr A."/>
            <person name="Zhong N."/>
            <person name="Liu Z."/>
            <person name="Tsui S."/>
        </authorList>
    </citation>
    <scope>NUCLEOTIDE SEQUENCE</scope>
    <source>
        <strain evidence="4">Derf</strain>
        <tissue evidence="4">Whole organism</tissue>
    </source>
</reference>
<evidence type="ECO:0000313" key="5">
    <source>
        <dbReference type="Proteomes" id="UP000790347"/>
    </source>
</evidence>
<evidence type="ECO:0000313" key="4">
    <source>
        <dbReference type="EMBL" id="KAH9516467.1"/>
    </source>
</evidence>
<dbReference type="Gene3D" id="1.10.10.750">
    <property type="entry name" value="Ypt/Rab-GAP domain of gyp1p, domain 1"/>
    <property type="match status" value="1"/>
</dbReference>
<dbReference type="Pfam" id="PF00566">
    <property type="entry name" value="RabGAP-TBC"/>
    <property type="match status" value="1"/>
</dbReference>
<proteinExistence type="predicted"/>
<feature type="region of interest" description="Disordered" evidence="2">
    <location>
        <begin position="1"/>
        <end position="21"/>
    </location>
</feature>
<evidence type="ECO:0000256" key="1">
    <source>
        <dbReference type="ARBA" id="ARBA00022468"/>
    </source>
</evidence>
<comment type="caution">
    <text evidence="4">The sequence shown here is derived from an EMBL/GenBank/DDBJ whole genome shotgun (WGS) entry which is preliminary data.</text>
</comment>
<feature type="domain" description="Rab-GAP TBC" evidence="3">
    <location>
        <begin position="180"/>
        <end position="406"/>
    </location>
</feature>
<sequence>MPNTSTSNSNNKTTTTSNHHQNMMANSILKIPGLARPSSAIERQHSFPVDMKQEKKNHNNLTYSFEQFNASCDDAWNDKIEDKISYPNLEKNSQNSSNNKHKFGNNKSSILIKEIPSSESAQGLADNESSPKRPEEESKASYHDPDKLKNGDPKLAKLKKLLYEDEITDLSLLRTITWSGISDEVRPLAWKLLLGYLPTVRSKRAIVSENKKREYQNLVAQYYHNRQENDEMYRQIHIDIPRMQPLITIFQQPIVKDMFERILYIWSIRHPASGYVQGMNDLVTPFFVTYLSEFVPGHSFADVELFDVSTLSDETLAIIEADSYWSFNKLLDSIQDNYTFAQPGIQRLVNLLSRVVSRVDKKLHEHLENNSVQYIQFAFRWMNNLLIREIPLRCIIRLWDTYLSEGALSSTYVPSNNFNDTFEPNSSSMNCGTPFSSAFHLFVCAAFLRFWSKSLLQEADFQGLMLRLQNLPTFHWSENEVKLLVADAYQLKYAFSPNHLKV</sequence>
<dbReference type="EMBL" id="ASGP02000003">
    <property type="protein sequence ID" value="KAH9516467.1"/>
    <property type="molecule type" value="Genomic_DNA"/>
</dbReference>
<dbReference type="Gene3D" id="1.10.472.80">
    <property type="entry name" value="Ypt/Rab-GAP domain of gyp1p, domain 3"/>
    <property type="match status" value="1"/>
</dbReference>
<keyword evidence="1" id="KW-0343">GTPase activation</keyword>
<dbReference type="Proteomes" id="UP000790347">
    <property type="component" value="Unassembled WGS sequence"/>
</dbReference>
<dbReference type="PANTHER" id="PTHR22957">
    <property type="entry name" value="TBC1 DOMAIN FAMILY MEMBER GTPASE-ACTIVATING PROTEIN"/>
    <property type="match status" value="1"/>
</dbReference>
<feature type="compositionally biased region" description="Basic and acidic residues" evidence="2">
    <location>
        <begin position="129"/>
        <end position="151"/>
    </location>
</feature>
<accession>A0A922I0L2</accession>
<evidence type="ECO:0000259" key="3">
    <source>
        <dbReference type="PROSITE" id="PS50086"/>
    </source>
</evidence>
<organism evidence="4 5">
    <name type="scientific">Dermatophagoides farinae</name>
    <name type="common">American house dust mite</name>
    <dbReference type="NCBI Taxonomy" id="6954"/>
    <lineage>
        <taxon>Eukaryota</taxon>
        <taxon>Metazoa</taxon>
        <taxon>Ecdysozoa</taxon>
        <taxon>Arthropoda</taxon>
        <taxon>Chelicerata</taxon>
        <taxon>Arachnida</taxon>
        <taxon>Acari</taxon>
        <taxon>Acariformes</taxon>
        <taxon>Sarcoptiformes</taxon>
        <taxon>Astigmata</taxon>
        <taxon>Psoroptidia</taxon>
        <taxon>Analgoidea</taxon>
        <taxon>Pyroglyphidae</taxon>
        <taxon>Dermatophagoidinae</taxon>
        <taxon>Dermatophagoides</taxon>
    </lineage>
</organism>
<name>A0A922I0L2_DERFA</name>
<dbReference type="InterPro" id="IPR000195">
    <property type="entry name" value="Rab-GAP-TBC_dom"/>
</dbReference>
<feature type="compositionally biased region" description="Low complexity" evidence="2">
    <location>
        <begin position="1"/>
        <end position="18"/>
    </location>
</feature>
<dbReference type="SUPFAM" id="SSF47923">
    <property type="entry name" value="Ypt/Rab-GAP domain of gyp1p"/>
    <property type="match status" value="2"/>
</dbReference>